<gene>
    <name evidence="1" type="ORF">DR999_PMT06810</name>
</gene>
<protein>
    <submittedName>
        <fullName evidence="1">Pulmonary surfactant-associated protein D-like</fullName>
    </submittedName>
</protein>
<evidence type="ECO:0000313" key="2">
    <source>
        <dbReference type="Proteomes" id="UP000297703"/>
    </source>
</evidence>
<accession>A0A4D9EFD9</accession>
<comment type="caution">
    <text evidence="1">The sequence shown here is derived from an EMBL/GenBank/DDBJ whole genome shotgun (WGS) entry which is preliminary data.</text>
</comment>
<organism evidence="1 2">
    <name type="scientific">Platysternon megacephalum</name>
    <name type="common">big-headed turtle</name>
    <dbReference type="NCBI Taxonomy" id="55544"/>
    <lineage>
        <taxon>Eukaryota</taxon>
        <taxon>Metazoa</taxon>
        <taxon>Chordata</taxon>
        <taxon>Craniata</taxon>
        <taxon>Vertebrata</taxon>
        <taxon>Euteleostomi</taxon>
        <taxon>Archelosauria</taxon>
        <taxon>Testudinata</taxon>
        <taxon>Testudines</taxon>
        <taxon>Cryptodira</taxon>
        <taxon>Durocryptodira</taxon>
        <taxon>Testudinoidea</taxon>
        <taxon>Platysternidae</taxon>
        <taxon>Platysternon</taxon>
    </lineage>
</organism>
<dbReference type="AlphaFoldDB" id="A0A4D9EFD9"/>
<dbReference type="EMBL" id="QXTE01000045">
    <property type="protein sequence ID" value="TFK10081.1"/>
    <property type="molecule type" value="Genomic_DNA"/>
</dbReference>
<dbReference type="Proteomes" id="UP000297703">
    <property type="component" value="Unassembled WGS sequence"/>
</dbReference>
<keyword evidence="2" id="KW-1185">Reference proteome</keyword>
<proteinExistence type="predicted"/>
<reference evidence="1 2" key="2">
    <citation type="submission" date="2019-04" db="EMBL/GenBank/DDBJ databases">
        <title>The genome sequence of big-headed turtle.</title>
        <authorList>
            <person name="Gong S."/>
        </authorList>
    </citation>
    <scope>NUCLEOTIDE SEQUENCE [LARGE SCALE GENOMIC DNA]</scope>
    <source>
        <strain evidence="1">DO16091913</strain>
        <tissue evidence="1">Muscle</tissue>
    </source>
</reference>
<reference evidence="1 2" key="1">
    <citation type="submission" date="2019-04" db="EMBL/GenBank/DDBJ databases">
        <title>Draft genome of the big-headed turtle Platysternon megacephalum.</title>
        <authorList>
            <person name="Gong S."/>
        </authorList>
    </citation>
    <scope>NUCLEOTIDE SEQUENCE [LARGE SCALE GENOMIC DNA]</scope>
    <source>
        <strain evidence="1">DO16091913</strain>
        <tissue evidence="1">Muscle</tissue>
    </source>
</reference>
<evidence type="ECO:0000313" key="1">
    <source>
        <dbReference type="EMBL" id="TFK10081.1"/>
    </source>
</evidence>
<sequence>MEDFPAPAHSFGPYHWFYGIRTLGRFGKIKERVAYNITKLLSYKTLKLRYNFQINLLSNRFIEVNVSLMFSIFALSNYTLNGTEAGQIGTAMKTKQNYTFLQYKQRRNLLDPICHSIFLNMGL</sequence>
<name>A0A4D9EFD9_9SAUR</name>